<evidence type="ECO:0000313" key="9">
    <source>
        <dbReference type="EMBL" id="CAL0305233.1"/>
    </source>
</evidence>
<evidence type="ECO:0000256" key="4">
    <source>
        <dbReference type="ARBA" id="ARBA00022729"/>
    </source>
</evidence>
<dbReference type="AlphaFoldDB" id="A0AAV1W7M0"/>
<dbReference type="GO" id="GO:0016042">
    <property type="term" value="P:lipid catabolic process"/>
    <property type="evidence" value="ECO:0007669"/>
    <property type="project" value="UniProtKB-KW"/>
</dbReference>
<sequence length="366" mass="40330">MAHLLVVTLLTMFLISFSAIGVVGESLFPAMFVFGDSLVDAGNNNFLNSLAKANFEPYGIDFSAGPTGRFSNGKTPIDILGNLLGERVGLPYLPAFADTVAPKNNIFSGVNYASAAAGILDETGRTLGERISFSQQVRNFETTLSQLNDQMENTSLSQYLAKSLTVLNHGSNDYINNYLLPELYGTSYIYNPSSYAELLMRIYRIRLMDLHGLGLRKFLLAGIGPLGCIPNQLSRRFVQPGQCAVFVNDIVSKFNVALKTMVDQLNMEYHDSTFVYVNAYEIIADVIDNPNNYGFSITDRACCGLGRNQGQLSCLPMSIPCTERTEYVFWDAFHPTEAVNNILVSKAFTGPPSICYPINVKQMAEM</sequence>
<dbReference type="Pfam" id="PF00657">
    <property type="entry name" value="Lipase_GDSL"/>
    <property type="match status" value="1"/>
</dbReference>
<evidence type="ECO:0000256" key="8">
    <source>
        <dbReference type="SAM" id="SignalP"/>
    </source>
</evidence>
<keyword evidence="6" id="KW-0442">Lipid degradation</keyword>
<evidence type="ECO:0000256" key="1">
    <source>
        <dbReference type="ARBA" id="ARBA00004613"/>
    </source>
</evidence>
<dbReference type="PANTHER" id="PTHR45650">
    <property type="entry name" value="GDSL-LIKE LIPASE/ACYLHYDROLASE-RELATED"/>
    <property type="match status" value="1"/>
</dbReference>
<dbReference type="EMBL" id="CAXHTB010000004">
    <property type="protein sequence ID" value="CAL0305233.1"/>
    <property type="molecule type" value="Genomic_DNA"/>
</dbReference>
<evidence type="ECO:0000313" key="10">
    <source>
        <dbReference type="Proteomes" id="UP001497480"/>
    </source>
</evidence>
<reference evidence="9 10" key="1">
    <citation type="submission" date="2024-03" db="EMBL/GenBank/DDBJ databases">
        <authorList>
            <person name="Martinez-Hernandez J."/>
        </authorList>
    </citation>
    <scope>NUCLEOTIDE SEQUENCE [LARGE SCALE GENOMIC DNA]</scope>
</reference>
<dbReference type="InterPro" id="IPR008265">
    <property type="entry name" value="Lipase_GDSL_AS"/>
</dbReference>
<comment type="subcellular location">
    <subcellularLocation>
        <location evidence="1">Secreted</location>
    </subcellularLocation>
</comment>
<dbReference type="Gene3D" id="3.40.50.1110">
    <property type="entry name" value="SGNH hydrolase"/>
    <property type="match status" value="1"/>
</dbReference>
<evidence type="ECO:0008006" key="11">
    <source>
        <dbReference type="Google" id="ProtNLM"/>
    </source>
</evidence>
<dbReference type="CDD" id="cd01837">
    <property type="entry name" value="SGNH_plant_lipase_like"/>
    <property type="match status" value="1"/>
</dbReference>
<dbReference type="GO" id="GO:0005576">
    <property type="term" value="C:extracellular region"/>
    <property type="evidence" value="ECO:0007669"/>
    <property type="project" value="UniProtKB-SubCell"/>
</dbReference>
<dbReference type="InterPro" id="IPR051238">
    <property type="entry name" value="GDSL_esterase/lipase"/>
</dbReference>
<gene>
    <name evidence="9" type="ORF">LLUT_LOCUS6293</name>
</gene>
<keyword evidence="3" id="KW-0964">Secreted</keyword>
<evidence type="ECO:0000256" key="7">
    <source>
        <dbReference type="ARBA" id="ARBA00023098"/>
    </source>
</evidence>
<keyword evidence="7" id="KW-0443">Lipid metabolism</keyword>
<dbReference type="GO" id="GO:0016298">
    <property type="term" value="F:lipase activity"/>
    <property type="evidence" value="ECO:0007669"/>
    <property type="project" value="InterPro"/>
</dbReference>
<proteinExistence type="inferred from homology"/>
<dbReference type="InterPro" id="IPR035669">
    <property type="entry name" value="SGNH_plant_lipase-like"/>
</dbReference>
<evidence type="ECO:0000256" key="2">
    <source>
        <dbReference type="ARBA" id="ARBA00008668"/>
    </source>
</evidence>
<evidence type="ECO:0000256" key="6">
    <source>
        <dbReference type="ARBA" id="ARBA00022963"/>
    </source>
</evidence>
<evidence type="ECO:0000256" key="3">
    <source>
        <dbReference type="ARBA" id="ARBA00022525"/>
    </source>
</evidence>
<dbReference type="InterPro" id="IPR036514">
    <property type="entry name" value="SGNH_hydro_sf"/>
</dbReference>
<comment type="caution">
    <text evidence="9">The sequence shown here is derived from an EMBL/GenBank/DDBJ whole genome shotgun (WGS) entry which is preliminary data.</text>
</comment>
<keyword evidence="4 8" id="KW-0732">Signal</keyword>
<dbReference type="InterPro" id="IPR001087">
    <property type="entry name" value="GDSL"/>
</dbReference>
<keyword evidence="5" id="KW-0378">Hydrolase</keyword>
<accession>A0AAV1W7M0</accession>
<evidence type="ECO:0000256" key="5">
    <source>
        <dbReference type="ARBA" id="ARBA00022801"/>
    </source>
</evidence>
<feature type="chain" id="PRO_5043382269" description="GDSL esterase/lipase" evidence="8">
    <location>
        <begin position="25"/>
        <end position="366"/>
    </location>
</feature>
<dbReference type="PANTHER" id="PTHR45650:SF32">
    <property type="entry name" value="GDSL-LIKE LIPASE_ACYLHYDROLASE"/>
    <property type="match status" value="1"/>
</dbReference>
<name>A0AAV1W7M0_LUPLU</name>
<feature type="signal peptide" evidence="8">
    <location>
        <begin position="1"/>
        <end position="24"/>
    </location>
</feature>
<dbReference type="PROSITE" id="PS01098">
    <property type="entry name" value="LIPASE_GDSL_SER"/>
    <property type="match status" value="1"/>
</dbReference>
<protein>
    <recommendedName>
        <fullName evidence="11">GDSL esterase/lipase</fullName>
    </recommendedName>
</protein>
<keyword evidence="10" id="KW-1185">Reference proteome</keyword>
<comment type="similarity">
    <text evidence="2">Belongs to the 'GDSL' lipolytic enzyme family.</text>
</comment>
<dbReference type="Proteomes" id="UP001497480">
    <property type="component" value="Unassembled WGS sequence"/>
</dbReference>
<organism evidence="9 10">
    <name type="scientific">Lupinus luteus</name>
    <name type="common">European yellow lupine</name>
    <dbReference type="NCBI Taxonomy" id="3873"/>
    <lineage>
        <taxon>Eukaryota</taxon>
        <taxon>Viridiplantae</taxon>
        <taxon>Streptophyta</taxon>
        <taxon>Embryophyta</taxon>
        <taxon>Tracheophyta</taxon>
        <taxon>Spermatophyta</taxon>
        <taxon>Magnoliopsida</taxon>
        <taxon>eudicotyledons</taxon>
        <taxon>Gunneridae</taxon>
        <taxon>Pentapetalae</taxon>
        <taxon>rosids</taxon>
        <taxon>fabids</taxon>
        <taxon>Fabales</taxon>
        <taxon>Fabaceae</taxon>
        <taxon>Papilionoideae</taxon>
        <taxon>50 kb inversion clade</taxon>
        <taxon>genistoids sensu lato</taxon>
        <taxon>core genistoids</taxon>
        <taxon>Genisteae</taxon>
        <taxon>Lupinus</taxon>
    </lineage>
</organism>